<evidence type="ECO:0000313" key="3">
    <source>
        <dbReference type="Proteomes" id="UP000814243"/>
    </source>
</evidence>
<gene>
    <name evidence="2" type="ORF">HF086_007032</name>
</gene>
<sequence>MLYCFSTAAMRPKKKPKTKEEIKEQKRIAERLRYQRLKNDPVKREQLKEKERRNYQRKKEKVTRSEVVKKALFGEVLNAQLKENYANLKTCQEKQIFGKVVSG</sequence>
<feature type="compositionally biased region" description="Basic and acidic residues" evidence="1">
    <location>
        <begin position="39"/>
        <end position="54"/>
    </location>
</feature>
<feature type="region of interest" description="Disordered" evidence="1">
    <location>
        <begin position="39"/>
        <end position="61"/>
    </location>
</feature>
<protein>
    <submittedName>
        <fullName evidence="2">Uncharacterized protein</fullName>
    </submittedName>
</protein>
<evidence type="ECO:0000256" key="1">
    <source>
        <dbReference type="SAM" id="MobiDB-lite"/>
    </source>
</evidence>
<evidence type="ECO:0000313" key="2">
    <source>
        <dbReference type="EMBL" id="KAH9630608.1"/>
    </source>
</evidence>
<reference evidence="2" key="1">
    <citation type="journal article" date="2021" name="G3 (Bethesda)">
        <title>Genome and transcriptome analysis of the beet armyworm Spodoptera exigua reveals targets for pest control. .</title>
        <authorList>
            <person name="Simon S."/>
            <person name="Breeschoten T."/>
            <person name="Jansen H.J."/>
            <person name="Dirks R.P."/>
            <person name="Schranz M.E."/>
            <person name="Ros V.I.D."/>
        </authorList>
    </citation>
    <scope>NUCLEOTIDE SEQUENCE</scope>
    <source>
        <strain evidence="2">TB_SE_WUR_2020</strain>
    </source>
</reference>
<accession>A0A922M622</accession>
<comment type="caution">
    <text evidence="2">The sequence shown here is derived from an EMBL/GenBank/DDBJ whole genome shotgun (WGS) entry which is preliminary data.</text>
</comment>
<dbReference type="Proteomes" id="UP000814243">
    <property type="component" value="Unassembled WGS sequence"/>
</dbReference>
<organism evidence="2 3">
    <name type="scientific">Spodoptera exigua</name>
    <name type="common">Beet armyworm</name>
    <name type="synonym">Noctua fulgens</name>
    <dbReference type="NCBI Taxonomy" id="7107"/>
    <lineage>
        <taxon>Eukaryota</taxon>
        <taxon>Metazoa</taxon>
        <taxon>Ecdysozoa</taxon>
        <taxon>Arthropoda</taxon>
        <taxon>Hexapoda</taxon>
        <taxon>Insecta</taxon>
        <taxon>Pterygota</taxon>
        <taxon>Neoptera</taxon>
        <taxon>Endopterygota</taxon>
        <taxon>Lepidoptera</taxon>
        <taxon>Glossata</taxon>
        <taxon>Ditrysia</taxon>
        <taxon>Noctuoidea</taxon>
        <taxon>Noctuidae</taxon>
        <taxon>Amphipyrinae</taxon>
        <taxon>Spodoptera</taxon>
    </lineage>
</organism>
<proteinExistence type="predicted"/>
<name>A0A922M622_SPOEX</name>
<dbReference type="EMBL" id="JACEFF010000815">
    <property type="protein sequence ID" value="KAH9630608.1"/>
    <property type="molecule type" value="Genomic_DNA"/>
</dbReference>
<dbReference type="AlphaFoldDB" id="A0A922M622"/>